<dbReference type="InterPro" id="IPR006292">
    <property type="entry name" value="RNase_D"/>
</dbReference>
<dbReference type="EMBL" id="JAJMLW010000002">
    <property type="protein sequence ID" value="MCI2241876.1"/>
    <property type="molecule type" value="Genomic_DNA"/>
</dbReference>
<dbReference type="Pfam" id="PF00570">
    <property type="entry name" value="HRDC"/>
    <property type="match status" value="1"/>
</dbReference>
<comment type="similarity">
    <text evidence="6">Belongs to the RNase D family.</text>
</comment>
<evidence type="ECO:0000256" key="2">
    <source>
        <dbReference type="ARBA" id="ARBA00022694"/>
    </source>
</evidence>
<evidence type="ECO:0000256" key="5">
    <source>
        <dbReference type="ARBA" id="ARBA00022839"/>
    </source>
</evidence>
<dbReference type="CDD" id="cd06142">
    <property type="entry name" value="RNaseD_exo"/>
    <property type="match status" value="1"/>
</dbReference>
<evidence type="ECO:0000259" key="7">
    <source>
        <dbReference type="PROSITE" id="PS50967"/>
    </source>
</evidence>
<accession>A0ABS9WI11</accession>
<sequence>MYIDNQESLEAFVERARSSSVLAIDTEFLREKTYYARLCLLQLATDEEVAIVDPFAVDDLHVLVPLLSDPGIVKLFHAGGQDLEILYREVGMLPEPIFDTQVAAALLGHTQQIGYGALVHSICGVNLKKVDSYTDWSRRPLSESQLDYAADDVAYLPGIYREMCAMLDERGRRDWLAPDFAELSDPARYEADPRQRFRRLKRVSSLSRRQLSAAREVAAWREEQAARRDVPRKWVITDEQIVEACKREARTIDELFMVRGMREKLPTRDARAVAALVARGLDAPQDEWPVLDRASKSEPNVDAQLDLMEAVVRLRARENGIALQTLASRDDLARLARGYRDDVDVLRGWRRSMVGEELLELLAGRLALRLDGAELRVEPVA</sequence>
<keyword evidence="5 6" id="KW-0269">Exonuclease</keyword>
<dbReference type="HAMAP" id="MF_01899">
    <property type="entry name" value="RNase_D"/>
    <property type="match status" value="1"/>
</dbReference>
<dbReference type="EC" id="3.1.13.5" evidence="6"/>
<dbReference type="InterPro" id="IPR002121">
    <property type="entry name" value="HRDC_dom"/>
</dbReference>
<comment type="subcellular location">
    <subcellularLocation>
        <location evidence="6">Cytoplasm</location>
    </subcellularLocation>
</comment>
<keyword evidence="2 6" id="KW-0819">tRNA processing</keyword>
<name>A0ABS9WI11_9ACTN</name>
<keyword evidence="3 6" id="KW-0540">Nuclease</keyword>
<proteinExistence type="inferred from homology"/>
<dbReference type="InterPro" id="IPR051086">
    <property type="entry name" value="RNase_D-like"/>
</dbReference>
<dbReference type="SUPFAM" id="SSF47819">
    <property type="entry name" value="HRDC-like"/>
    <property type="match status" value="2"/>
</dbReference>
<keyword evidence="1 6" id="KW-0963">Cytoplasm</keyword>
<dbReference type="RefSeq" id="WP_242164544.1">
    <property type="nucleotide sequence ID" value="NZ_JAJMLW010000002.1"/>
</dbReference>
<dbReference type="InterPro" id="IPR002562">
    <property type="entry name" value="3'-5'_exonuclease_dom"/>
</dbReference>
<dbReference type="PROSITE" id="PS50967">
    <property type="entry name" value="HRDC"/>
    <property type="match status" value="1"/>
</dbReference>
<dbReference type="InterPro" id="IPR010997">
    <property type="entry name" value="HRDC-like_sf"/>
</dbReference>
<dbReference type="PANTHER" id="PTHR47649">
    <property type="entry name" value="RIBONUCLEASE D"/>
    <property type="match status" value="1"/>
</dbReference>
<evidence type="ECO:0000256" key="4">
    <source>
        <dbReference type="ARBA" id="ARBA00022801"/>
    </source>
</evidence>
<dbReference type="NCBIfam" id="TIGR01388">
    <property type="entry name" value="rnd"/>
    <property type="match status" value="1"/>
</dbReference>
<evidence type="ECO:0000313" key="9">
    <source>
        <dbReference type="Proteomes" id="UP001430755"/>
    </source>
</evidence>
<dbReference type="InterPro" id="IPR044876">
    <property type="entry name" value="HRDC_dom_sf"/>
</dbReference>
<evidence type="ECO:0000256" key="1">
    <source>
        <dbReference type="ARBA" id="ARBA00022490"/>
    </source>
</evidence>
<dbReference type="GO" id="GO:0033890">
    <property type="term" value="F:ribonuclease D activity"/>
    <property type="evidence" value="ECO:0007669"/>
    <property type="project" value="UniProtKB-EC"/>
</dbReference>
<dbReference type="Gene3D" id="1.10.150.80">
    <property type="entry name" value="HRDC domain"/>
    <property type="match status" value="1"/>
</dbReference>
<dbReference type="Proteomes" id="UP001430755">
    <property type="component" value="Unassembled WGS sequence"/>
</dbReference>
<comment type="function">
    <text evidence="6">Exonuclease involved in the 3' processing of various precursor tRNAs. Initiates hydrolysis at the 3'-terminus of an RNA molecule and releases 5'-mononucleotides.</text>
</comment>
<dbReference type="SMART" id="SM00474">
    <property type="entry name" value="35EXOc"/>
    <property type="match status" value="1"/>
</dbReference>
<gene>
    <name evidence="6 8" type="primary">rnd</name>
    <name evidence="8" type="ORF">LPT13_05875</name>
</gene>
<dbReference type="Pfam" id="PF01612">
    <property type="entry name" value="DNA_pol_A_exo1"/>
    <property type="match status" value="1"/>
</dbReference>
<evidence type="ECO:0000256" key="3">
    <source>
        <dbReference type="ARBA" id="ARBA00022722"/>
    </source>
</evidence>
<comment type="catalytic activity">
    <reaction evidence="6">
        <text>Exonucleolytic cleavage that removes extra residues from the 3'-terminus of tRNA to produce 5'-mononucleotides.</text>
        <dbReference type="EC" id="3.1.13.5"/>
    </reaction>
</comment>
<protein>
    <recommendedName>
        <fullName evidence="6">Ribonuclease D</fullName>
        <shortName evidence="6">RNase D</shortName>
        <ecNumber evidence="6">3.1.13.5</ecNumber>
    </recommendedName>
</protein>
<feature type="domain" description="HRDC" evidence="7">
    <location>
        <begin position="207"/>
        <end position="287"/>
    </location>
</feature>
<dbReference type="PANTHER" id="PTHR47649:SF1">
    <property type="entry name" value="RIBONUCLEASE D"/>
    <property type="match status" value="1"/>
</dbReference>
<dbReference type="SMART" id="SM00341">
    <property type="entry name" value="HRDC"/>
    <property type="match status" value="1"/>
</dbReference>
<dbReference type="InterPro" id="IPR036397">
    <property type="entry name" value="RNaseH_sf"/>
</dbReference>
<dbReference type="Gene3D" id="3.30.420.10">
    <property type="entry name" value="Ribonuclease H-like superfamily/Ribonuclease H"/>
    <property type="match status" value="1"/>
</dbReference>
<keyword evidence="9" id="KW-1185">Reference proteome</keyword>
<dbReference type="SUPFAM" id="SSF53098">
    <property type="entry name" value="Ribonuclease H-like"/>
    <property type="match status" value="1"/>
</dbReference>
<dbReference type="InterPro" id="IPR012337">
    <property type="entry name" value="RNaseH-like_sf"/>
</dbReference>
<comment type="cofactor">
    <cofactor evidence="6">
        <name>a divalent metal cation</name>
        <dbReference type="ChEBI" id="CHEBI:60240"/>
    </cofactor>
</comment>
<keyword evidence="4 6" id="KW-0378">Hydrolase</keyword>
<comment type="caution">
    <text evidence="8">The sequence shown here is derived from an EMBL/GenBank/DDBJ whole genome shotgun (WGS) entry which is preliminary data.</text>
</comment>
<evidence type="ECO:0000313" key="8">
    <source>
        <dbReference type="EMBL" id="MCI2241876.1"/>
    </source>
</evidence>
<evidence type="ECO:0000256" key="6">
    <source>
        <dbReference type="HAMAP-Rule" id="MF_01899"/>
    </source>
</evidence>
<reference evidence="8" key="1">
    <citation type="submission" date="2021-11" db="EMBL/GenBank/DDBJ databases">
        <title>A Novel Adlercreutzia Species, isolated from a Allomyrina dichotoma larva feces.</title>
        <authorList>
            <person name="Suh M.K."/>
        </authorList>
    </citation>
    <scope>NUCLEOTIDE SEQUENCE</scope>
    <source>
        <strain evidence="8">JBNU-10</strain>
    </source>
</reference>
<organism evidence="8 9">
    <name type="scientific">Adlercreutzia faecimuris</name>
    <dbReference type="NCBI Taxonomy" id="2897341"/>
    <lineage>
        <taxon>Bacteria</taxon>
        <taxon>Bacillati</taxon>
        <taxon>Actinomycetota</taxon>
        <taxon>Coriobacteriia</taxon>
        <taxon>Eggerthellales</taxon>
        <taxon>Eggerthellaceae</taxon>
        <taxon>Adlercreutzia</taxon>
    </lineage>
</organism>